<evidence type="ECO:0000259" key="6">
    <source>
        <dbReference type="Pfam" id="PF01702"/>
    </source>
</evidence>
<dbReference type="InterPro" id="IPR050076">
    <property type="entry name" value="ArchSynthase1/Queuine_TRR"/>
</dbReference>
<feature type="active site" description="Proton acceptor" evidence="5">
    <location>
        <position position="93"/>
    </location>
</feature>
<feature type="binding site" evidence="5">
    <location>
        <position position="191"/>
    </location>
    <ligand>
        <name>substrate</name>
    </ligand>
</feature>
<sequence>MAIKFEIIAEDGETGARAGLLHTPHGVVETPAFMPVATQATVKALAPRNLEESGVQIIVSNTYHLHLRPGEDIIQEAGGIHSSMAWKGAVLTDSGGFQVYSLSDIRKVTPEGVEFRSHLDGSKIFFSPEKVVEIQKKIGSDIIMVLDEPAPYPSSEREARRAMELTLRWAERSIEERNRISPNQAIFAIVQGGVYPELREESARALVAMGFDGYAIGGLAFGEPKLERDMIIERTARLLPREKPRYVMGVGFPEDIIDSVARGVDLFDCVLPTRNARTGSVFTRMGKLVIKNASYARDYRPIDPDCTCYTCRNFTRAYIRHLFNAGEILAAHLATLHSVHFFQDLMREIREAIKGGYFSRWREEFLALYTSS</sequence>
<feature type="binding site" evidence="5">
    <location>
        <begin position="93"/>
        <end position="97"/>
    </location>
    <ligand>
        <name>substrate</name>
    </ligand>
</feature>
<dbReference type="FunFam" id="3.20.20.105:FF:000001">
    <property type="entry name" value="Queuine tRNA-ribosyltransferase"/>
    <property type="match status" value="1"/>
</dbReference>
<evidence type="ECO:0000313" key="7">
    <source>
        <dbReference type="EMBL" id="HDM89799.1"/>
    </source>
</evidence>
<dbReference type="HAMAP" id="MF_00168">
    <property type="entry name" value="Q_tRNA_Tgt"/>
    <property type="match status" value="1"/>
</dbReference>
<evidence type="ECO:0000256" key="5">
    <source>
        <dbReference type="HAMAP-Rule" id="MF_00168"/>
    </source>
</evidence>
<dbReference type="InterPro" id="IPR036511">
    <property type="entry name" value="TGT-like_sf"/>
</dbReference>
<dbReference type="EMBL" id="DRBW01000045">
    <property type="protein sequence ID" value="HDM89799.1"/>
    <property type="molecule type" value="Genomic_DNA"/>
</dbReference>
<keyword evidence="1 5" id="KW-0328">Glycosyltransferase</keyword>
<feature type="region of interest" description="RNA binding" evidence="5">
    <location>
        <begin position="249"/>
        <end position="255"/>
    </location>
</feature>
<dbReference type="Proteomes" id="UP000885931">
    <property type="component" value="Unassembled WGS sequence"/>
</dbReference>
<feature type="binding site" evidence="5">
    <location>
        <position position="308"/>
    </location>
    <ligand>
        <name>Zn(2+)</name>
        <dbReference type="ChEBI" id="CHEBI:29105"/>
    </ligand>
</feature>
<dbReference type="InterPro" id="IPR004803">
    <property type="entry name" value="TGT"/>
</dbReference>
<dbReference type="GO" id="GO:0008616">
    <property type="term" value="P:tRNA queuosine(34) biosynthetic process"/>
    <property type="evidence" value="ECO:0007669"/>
    <property type="project" value="UniProtKB-UniRule"/>
</dbReference>
<dbReference type="InterPro" id="IPR002616">
    <property type="entry name" value="tRNA_ribo_trans-like"/>
</dbReference>
<feature type="binding site" evidence="5">
    <location>
        <position position="306"/>
    </location>
    <ligand>
        <name>Zn(2+)</name>
        <dbReference type="ChEBI" id="CHEBI:29105"/>
    </ligand>
</feature>
<dbReference type="Gene3D" id="3.20.20.105">
    <property type="entry name" value="Queuine tRNA-ribosyltransferase-like"/>
    <property type="match status" value="1"/>
</dbReference>
<comment type="catalytic activity">
    <reaction evidence="4 5">
        <text>7-aminomethyl-7-carbaguanine + guanosine(34) in tRNA = 7-aminomethyl-7-carbaguanosine(34) in tRNA + guanine</text>
        <dbReference type="Rhea" id="RHEA:24104"/>
        <dbReference type="Rhea" id="RHEA-COMP:10341"/>
        <dbReference type="Rhea" id="RHEA-COMP:10342"/>
        <dbReference type="ChEBI" id="CHEBI:16235"/>
        <dbReference type="ChEBI" id="CHEBI:58703"/>
        <dbReference type="ChEBI" id="CHEBI:74269"/>
        <dbReference type="ChEBI" id="CHEBI:82833"/>
        <dbReference type="EC" id="2.4.2.29"/>
    </reaction>
</comment>
<comment type="similarity">
    <text evidence="5">Belongs to the queuine tRNA-ribosyltransferase family.</text>
</comment>
<feature type="binding site" evidence="5">
    <location>
        <position position="311"/>
    </location>
    <ligand>
        <name>Zn(2+)</name>
        <dbReference type="ChEBI" id="CHEBI:29105"/>
    </ligand>
</feature>
<feature type="binding site" evidence="5">
    <location>
        <position position="147"/>
    </location>
    <ligand>
        <name>substrate</name>
    </ligand>
</feature>
<proteinExistence type="inferred from homology"/>
<organism evidence="7">
    <name type="scientific">candidate division WOR-3 bacterium</name>
    <dbReference type="NCBI Taxonomy" id="2052148"/>
    <lineage>
        <taxon>Bacteria</taxon>
        <taxon>Bacteria division WOR-3</taxon>
    </lineage>
</organism>
<gene>
    <name evidence="5" type="primary">tgt</name>
    <name evidence="7" type="ORF">ENG67_01145</name>
</gene>
<dbReference type="GO" id="GO:0008479">
    <property type="term" value="F:tRNA-guanosine(34) queuine transglycosylase activity"/>
    <property type="evidence" value="ECO:0007669"/>
    <property type="project" value="UniProtKB-UniRule"/>
</dbReference>
<dbReference type="PANTHER" id="PTHR46499">
    <property type="entry name" value="QUEUINE TRNA-RIBOSYLTRANSFERASE"/>
    <property type="match status" value="1"/>
</dbReference>
<keyword evidence="2 5" id="KW-0808">Transferase</keyword>
<feature type="domain" description="tRNA-guanine(15) transglycosylase-like" evidence="6">
    <location>
        <begin position="14"/>
        <end position="369"/>
    </location>
</feature>
<keyword evidence="5" id="KW-0479">Metal-binding</keyword>
<reference evidence="7" key="1">
    <citation type="journal article" date="2020" name="mSystems">
        <title>Genome- and Community-Level Interaction Insights into Carbon Utilization and Element Cycling Functions of Hydrothermarchaeota in Hydrothermal Sediment.</title>
        <authorList>
            <person name="Zhou Z."/>
            <person name="Liu Y."/>
            <person name="Xu W."/>
            <person name="Pan J."/>
            <person name="Luo Z.H."/>
            <person name="Li M."/>
        </authorList>
    </citation>
    <scope>NUCLEOTIDE SEQUENCE [LARGE SCALE GENOMIC DNA]</scope>
    <source>
        <strain evidence="7">HyVt-237</strain>
    </source>
</reference>
<accession>A0A7C1B347</accession>
<dbReference type="AlphaFoldDB" id="A0A7C1B347"/>
<dbReference type="GO" id="GO:0046872">
    <property type="term" value="F:metal ion binding"/>
    <property type="evidence" value="ECO:0007669"/>
    <property type="project" value="UniProtKB-KW"/>
</dbReference>
<name>A0A7C1B347_UNCW3</name>
<feature type="region of interest" description="RNA binding; important for wobble base 34 recognition" evidence="5">
    <location>
        <begin position="273"/>
        <end position="277"/>
    </location>
</feature>
<dbReference type="Pfam" id="PF01702">
    <property type="entry name" value="TGT"/>
    <property type="match status" value="1"/>
</dbReference>
<comment type="caution">
    <text evidence="7">The sequence shown here is derived from an EMBL/GenBank/DDBJ whole genome shotgun (WGS) entry which is preliminary data.</text>
</comment>
<dbReference type="GO" id="GO:0005829">
    <property type="term" value="C:cytosol"/>
    <property type="evidence" value="ECO:0007669"/>
    <property type="project" value="TreeGrafter"/>
</dbReference>
<feature type="binding site" evidence="5">
    <location>
        <position position="218"/>
    </location>
    <ligand>
        <name>substrate</name>
    </ligand>
</feature>
<feature type="binding site" evidence="5">
    <location>
        <position position="337"/>
    </location>
    <ligand>
        <name>Zn(2+)</name>
        <dbReference type="ChEBI" id="CHEBI:29105"/>
    </ligand>
</feature>
<dbReference type="PANTHER" id="PTHR46499:SF1">
    <property type="entry name" value="QUEUINE TRNA-RIBOSYLTRANSFERASE"/>
    <property type="match status" value="1"/>
</dbReference>
<dbReference type="EC" id="2.4.2.29" evidence="5"/>
<dbReference type="NCBIfam" id="TIGR00430">
    <property type="entry name" value="Q_tRNA_tgt"/>
    <property type="match status" value="1"/>
</dbReference>
<comment type="pathway">
    <text evidence="5">tRNA modification; tRNA-queuosine biosynthesis.</text>
</comment>
<comment type="cofactor">
    <cofactor evidence="5">
        <name>Zn(2+)</name>
        <dbReference type="ChEBI" id="CHEBI:29105"/>
    </cofactor>
    <text evidence="5">Binds 1 zinc ion per subunit.</text>
</comment>
<dbReference type="SUPFAM" id="SSF51713">
    <property type="entry name" value="tRNA-guanine transglycosylase"/>
    <property type="match status" value="1"/>
</dbReference>
<keyword evidence="5" id="KW-0671">Queuosine biosynthesis</keyword>
<dbReference type="NCBIfam" id="TIGR00449">
    <property type="entry name" value="tgt_general"/>
    <property type="match status" value="1"/>
</dbReference>
<keyword evidence="3 5" id="KW-0819">tRNA processing</keyword>
<comment type="function">
    <text evidence="5">Catalyzes the base-exchange of a guanine (G) residue with the queuine precursor 7-aminomethyl-7-deazaguanine (PreQ1) at position 34 (anticodon wobble position) in tRNAs with GU(N) anticodons (tRNA-Asp, -Asn, -His and -Tyr). Catalysis occurs through a double-displacement mechanism. The nucleophile active site attacks the C1' of nucleotide 34 to detach the guanine base from the RNA, forming a covalent enzyme-RNA intermediate. The proton acceptor active site deprotonates the incoming PreQ1, allowing a nucleophilic attack on the C1' of the ribose to form the product. After dissociation, two additional enzymatic reactions on the tRNA convert PreQ1 to queuine (Q), resulting in the hypermodified nucleoside queuosine (7-(((4,5-cis-dihydroxy-2-cyclopenten-1-yl)amino)methyl)-7-deazaguanosine).</text>
</comment>
<keyword evidence="5" id="KW-0862">Zinc</keyword>
<feature type="active site" description="Nucleophile" evidence="5">
    <location>
        <position position="268"/>
    </location>
</feature>
<dbReference type="UniPathway" id="UPA00392"/>
<evidence type="ECO:0000256" key="2">
    <source>
        <dbReference type="ARBA" id="ARBA00022679"/>
    </source>
</evidence>
<evidence type="ECO:0000256" key="3">
    <source>
        <dbReference type="ARBA" id="ARBA00022694"/>
    </source>
</evidence>
<protein>
    <recommendedName>
        <fullName evidence="5">Queuine tRNA-ribosyltransferase</fullName>
        <ecNumber evidence="5">2.4.2.29</ecNumber>
    </recommendedName>
    <alternativeName>
        <fullName evidence="5">Guanine insertion enzyme</fullName>
    </alternativeName>
    <alternativeName>
        <fullName evidence="5">tRNA-guanine transglycosylase</fullName>
    </alternativeName>
</protein>
<comment type="subunit">
    <text evidence="5">Homodimer. Within each dimer, one monomer is responsible for RNA recognition and catalysis, while the other monomer binds to the replacement base PreQ1.</text>
</comment>
<evidence type="ECO:0000256" key="1">
    <source>
        <dbReference type="ARBA" id="ARBA00022676"/>
    </source>
</evidence>
<evidence type="ECO:0000256" key="4">
    <source>
        <dbReference type="ARBA" id="ARBA00050112"/>
    </source>
</evidence>